<dbReference type="AlphaFoldDB" id="A0A8B9I9X9"/>
<reference evidence="1" key="2">
    <citation type="submission" date="2025-09" db="UniProtKB">
        <authorList>
            <consortium name="Ensembl"/>
        </authorList>
    </citation>
    <scope>IDENTIFICATION</scope>
</reference>
<proteinExistence type="predicted"/>
<sequence>GRDGTGRCWRGRAFLFSHHLRTGKIKDNMEFLTFFFFNRTHEEKEFQAAAHKIVVEDIIPVSYPLPLIKWAWELGLMNSHTPEICGK</sequence>
<accession>A0A8B9I9X9</accession>
<name>A0A8B9I9X9_9AVES</name>
<dbReference type="Ensembl" id="ENSABRT00000028810.1">
    <property type="protein sequence ID" value="ENSABRP00000020471.1"/>
    <property type="gene ID" value="ENSABRG00000017442.1"/>
</dbReference>
<dbReference type="GeneTree" id="ENSGT00990000210457"/>
<dbReference type="Proteomes" id="UP000694426">
    <property type="component" value="Unplaced"/>
</dbReference>
<evidence type="ECO:0000313" key="1">
    <source>
        <dbReference type="Ensembl" id="ENSABRP00000020471.1"/>
    </source>
</evidence>
<organism evidence="1 2">
    <name type="scientific">Anser brachyrhynchus</name>
    <name type="common">Pink-footed goose</name>
    <dbReference type="NCBI Taxonomy" id="132585"/>
    <lineage>
        <taxon>Eukaryota</taxon>
        <taxon>Metazoa</taxon>
        <taxon>Chordata</taxon>
        <taxon>Craniata</taxon>
        <taxon>Vertebrata</taxon>
        <taxon>Euteleostomi</taxon>
        <taxon>Archelosauria</taxon>
        <taxon>Archosauria</taxon>
        <taxon>Dinosauria</taxon>
        <taxon>Saurischia</taxon>
        <taxon>Theropoda</taxon>
        <taxon>Coelurosauria</taxon>
        <taxon>Aves</taxon>
        <taxon>Neognathae</taxon>
        <taxon>Galloanserae</taxon>
        <taxon>Anseriformes</taxon>
        <taxon>Anatidae</taxon>
        <taxon>Anserinae</taxon>
        <taxon>Anser</taxon>
    </lineage>
</organism>
<protein>
    <submittedName>
        <fullName evidence="1">Uncharacterized protein</fullName>
    </submittedName>
</protein>
<keyword evidence="2" id="KW-1185">Reference proteome</keyword>
<evidence type="ECO:0000313" key="2">
    <source>
        <dbReference type="Proteomes" id="UP000694426"/>
    </source>
</evidence>
<reference evidence="1" key="1">
    <citation type="submission" date="2025-08" db="UniProtKB">
        <authorList>
            <consortium name="Ensembl"/>
        </authorList>
    </citation>
    <scope>IDENTIFICATION</scope>
</reference>